<dbReference type="EMBL" id="JAVRIF010000002">
    <property type="protein sequence ID" value="MDT0602812.1"/>
    <property type="molecule type" value="Genomic_DNA"/>
</dbReference>
<protein>
    <recommendedName>
        <fullName evidence="3">GspL cytoplasmic actin-ATPase-like domain-containing protein</fullName>
    </recommendedName>
</protein>
<evidence type="ECO:0000313" key="1">
    <source>
        <dbReference type="EMBL" id="MDT0602812.1"/>
    </source>
</evidence>
<keyword evidence="2" id="KW-1185">Reference proteome</keyword>
<evidence type="ECO:0000313" key="2">
    <source>
        <dbReference type="Proteomes" id="UP001266357"/>
    </source>
</evidence>
<sequence>MNTNQSTTSKSIIIPTALKTLLCRFAYYFDGNLNRFCLGQNNELTFEKSDVTNSTLPLVIVARSHYQELAKTYPIENKTELKKLLALELTENELSFSKIADSKEGQTSANIWHFHQSVPKAFITLPESLLLSLINQPGQIAQVEGNQTLFVGQNNGVVHSAIANSMINSVPRFAMSTGVVNNDELNVFTASNLAMALASGIKASSFSLFSSFVKLKSTFDKEIFLKQAVVPFAVIFSSYLILSSSYLLGKQYWLEQQLTSQSSEVNAVLAEQQLFDNNQQRFEQLTAFYQDKKNSAQLWLVLAELFEHANFSNFRIDNQRFVLRGSTEQATDLLARVSNIAKVKDAKFDYPTRNSRGKDVFVISFIIEGES</sequence>
<accession>A0ABU2ZY21</accession>
<proteinExistence type="predicted"/>
<gene>
    <name evidence="1" type="ORF">RM573_04340</name>
</gene>
<name>A0ABU2ZY21_9GAMM</name>
<organism evidence="1 2">
    <name type="scientific">Thalassotalea castellviae</name>
    <dbReference type="NCBI Taxonomy" id="3075612"/>
    <lineage>
        <taxon>Bacteria</taxon>
        <taxon>Pseudomonadati</taxon>
        <taxon>Pseudomonadota</taxon>
        <taxon>Gammaproteobacteria</taxon>
        <taxon>Alteromonadales</taxon>
        <taxon>Colwelliaceae</taxon>
        <taxon>Thalassotalea</taxon>
    </lineage>
</organism>
<evidence type="ECO:0008006" key="3">
    <source>
        <dbReference type="Google" id="ProtNLM"/>
    </source>
</evidence>
<comment type="caution">
    <text evidence="1">The sequence shown here is derived from an EMBL/GenBank/DDBJ whole genome shotgun (WGS) entry which is preliminary data.</text>
</comment>
<dbReference type="Proteomes" id="UP001266357">
    <property type="component" value="Unassembled WGS sequence"/>
</dbReference>
<dbReference type="RefSeq" id="WP_311577839.1">
    <property type="nucleotide sequence ID" value="NZ_JAVRIF010000002.1"/>
</dbReference>
<reference evidence="1 2" key="1">
    <citation type="submission" date="2023-09" db="EMBL/GenBank/DDBJ databases">
        <authorList>
            <person name="Rey-Velasco X."/>
        </authorList>
    </citation>
    <scope>NUCLEOTIDE SEQUENCE [LARGE SCALE GENOMIC DNA]</scope>
    <source>
        <strain evidence="1 2">W431</strain>
    </source>
</reference>